<feature type="non-terminal residue" evidence="2">
    <location>
        <position position="1"/>
    </location>
</feature>
<evidence type="ECO:0000313" key="2">
    <source>
        <dbReference type="EMBL" id="GFT78946.1"/>
    </source>
</evidence>
<protein>
    <submittedName>
        <fullName evidence="2">Uncharacterized protein</fullName>
    </submittedName>
</protein>
<feature type="compositionally biased region" description="Polar residues" evidence="1">
    <location>
        <begin position="1"/>
        <end position="18"/>
    </location>
</feature>
<evidence type="ECO:0000256" key="1">
    <source>
        <dbReference type="SAM" id="MobiDB-lite"/>
    </source>
</evidence>
<keyword evidence="3" id="KW-1185">Reference proteome</keyword>
<name>A0A8X6PPK2_NEPPI</name>
<dbReference type="AlphaFoldDB" id="A0A8X6PPK2"/>
<proteinExistence type="predicted"/>
<dbReference type="Proteomes" id="UP000887013">
    <property type="component" value="Unassembled WGS sequence"/>
</dbReference>
<feature type="region of interest" description="Disordered" evidence="1">
    <location>
        <begin position="1"/>
        <end position="21"/>
    </location>
</feature>
<comment type="caution">
    <text evidence="2">The sequence shown here is derived from an EMBL/GenBank/DDBJ whole genome shotgun (WGS) entry which is preliminary data.</text>
</comment>
<reference evidence="2" key="1">
    <citation type="submission" date="2020-08" db="EMBL/GenBank/DDBJ databases">
        <title>Multicomponent nature underlies the extraordinary mechanical properties of spider dragline silk.</title>
        <authorList>
            <person name="Kono N."/>
            <person name="Nakamura H."/>
            <person name="Mori M."/>
            <person name="Yoshida Y."/>
            <person name="Ohtoshi R."/>
            <person name="Malay A.D."/>
            <person name="Moran D.A.P."/>
            <person name="Tomita M."/>
            <person name="Numata K."/>
            <person name="Arakawa K."/>
        </authorList>
    </citation>
    <scope>NUCLEOTIDE SEQUENCE</scope>
</reference>
<sequence length="92" mass="10071">VALYCDNSSHTTSLSHYSGQPIESLDSNLRKPIAKRALASTEETLHRLEAAQVKTPPSSIPATLSSNGIVSLHVTENSHFIEENSRFLQIRA</sequence>
<accession>A0A8X6PPK2</accession>
<gene>
    <name evidence="2" type="ORF">NPIL_339061</name>
</gene>
<dbReference type="EMBL" id="BMAW01071632">
    <property type="protein sequence ID" value="GFT78946.1"/>
    <property type="molecule type" value="Genomic_DNA"/>
</dbReference>
<organism evidence="2 3">
    <name type="scientific">Nephila pilipes</name>
    <name type="common">Giant wood spider</name>
    <name type="synonym">Nephila maculata</name>
    <dbReference type="NCBI Taxonomy" id="299642"/>
    <lineage>
        <taxon>Eukaryota</taxon>
        <taxon>Metazoa</taxon>
        <taxon>Ecdysozoa</taxon>
        <taxon>Arthropoda</taxon>
        <taxon>Chelicerata</taxon>
        <taxon>Arachnida</taxon>
        <taxon>Araneae</taxon>
        <taxon>Araneomorphae</taxon>
        <taxon>Entelegynae</taxon>
        <taxon>Araneoidea</taxon>
        <taxon>Nephilidae</taxon>
        <taxon>Nephila</taxon>
    </lineage>
</organism>
<evidence type="ECO:0000313" key="3">
    <source>
        <dbReference type="Proteomes" id="UP000887013"/>
    </source>
</evidence>